<dbReference type="Proteomes" id="UP001412067">
    <property type="component" value="Unassembled WGS sequence"/>
</dbReference>
<organism evidence="1 2">
    <name type="scientific">Platanthera guangdongensis</name>
    <dbReference type="NCBI Taxonomy" id="2320717"/>
    <lineage>
        <taxon>Eukaryota</taxon>
        <taxon>Viridiplantae</taxon>
        <taxon>Streptophyta</taxon>
        <taxon>Embryophyta</taxon>
        <taxon>Tracheophyta</taxon>
        <taxon>Spermatophyta</taxon>
        <taxon>Magnoliopsida</taxon>
        <taxon>Liliopsida</taxon>
        <taxon>Asparagales</taxon>
        <taxon>Orchidaceae</taxon>
        <taxon>Orchidoideae</taxon>
        <taxon>Orchideae</taxon>
        <taxon>Orchidinae</taxon>
        <taxon>Platanthera</taxon>
    </lineage>
</organism>
<keyword evidence="2" id="KW-1185">Reference proteome</keyword>
<evidence type="ECO:0000313" key="2">
    <source>
        <dbReference type="Proteomes" id="UP001412067"/>
    </source>
</evidence>
<protein>
    <submittedName>
        <fullName evidence="1">Uncharacterized protein</fullName>
    </submittedName>
</protein>
<sequence length="117" mass="13279">MVSHFNELAVKSDIQEETAIIALLDSSSYGKPPAKLLYVANELGHEIRVFTNKQQHLDLPTARLLFPMTPRTIPLGLLHTETLRIIPSLLRWCLVALRTSWSPSTIETFRTNNLQDN</sequence>
<comment type="caution">
    <text evidence="1">The sequence shown here is derived from an EMBL/GenBank/DDBJ whole genome shotgun (WGS) entry which is preliminary data.</text>
</comment>
<dbReference type="EMBL" id="JBBWWR010000021">
    <property type="protein sequence ID" value="KAK8937569.1"/>
    <property type="molecule type" value="Genomic_DNA"/>
</dbReference>
<evidence type="ECO:0000313" key="1">
    <source>
        <dbReference type="EMBL" id="KAK8937569.1"/>
    </source>
</evidence>
<proteinExistence type="predicted"/>
<accession>A0ABR2LC04</accession>
<reference evidence="1 2" key="1">
    <citation type="journal article" date="2022" name="Nat. Plants">
        <title>Genomes of leafy and leafless Platanthera orchids illuminate the evolution of mycoheterotrophy.</title>
        <authorList>
            <person name="Li M.H."/>
            <person name="Liu K.W."/>
            <person name="Li Z."/>
            <person name="Lu H.C."/>
            <person name="Ye Q.L."/>
            <person name="Zhang D."/>
            <person name="Wang J.Y."/>
            <person name="Li Y.F."/>
            <person name="Zhong Z.M."/>
            <person name="Liu X."/>
            <person name="Yu X."/>
            <person name="Liu D.K."/>
            <person name="Tu X.D."/>
            <person name="Liu B."/>
            <person name="Hao Y."/>
            <person name="Liao X.Y."/>
            <person name="Jiang Y.T."/>
            <person name="Sun W.H."/>
            <person name="Chen J."/>
            <person name="Chen Y.Q."/>
            <person name="Ai Y."/>
            <person name="Zhai J.W."/>
            <person name="Wu S.S."/>
            <person name="Zhou Z."/>
            <person name="Hsiao Y.Y."/>
            <person name="Wu W.L."/>
            <person name="Chen Y.Y."/>
            <person name="Lin Y.F."/>
            <person name="Hsu J.L."/>
            <person name="Li C.Y."/>
            <person name="Wang Z.W."/>
            <person name="Zhao X."/>
            <person name="Zhong W.Y."/>
            <person name="Ma X.K."/>
            <person name="Ma L."/>
            <person name="Huang J."/>
            <person name="Chen G.Z."/>
            <person name="Huang M.Z."/>
            <person name="Huang L."/>
            <person name="Peng D.H."/>
            <person name="Luo Y.B."/>
            <person name="Zou S.Q."/>
            <person name="Chen S.P."/>
            <person name="Lan S."/>
            <person name="Tsai W.C."/>
            <person name="Van de Peer Y."/>
            <person name="Liu Z.J."/>
        </authorList>
    </citation>
    <scope>NUCLEOTIDE SEQUENCE [LARGE SCALE GENOMIC DNA]</scope>
    <source>
        <strain evidence="1">Lor288</strain>
    </source>
</reference>
<gene>
    <name evidence="1" type="ORF">KSP40_PGU003556</name>
</gene>
<name>A0ABR2LC04_9ASPA</name>